<name>A0A6J5S3B5_9CAUD</name>
<evidence type="ECO:0000313" key="1">
    <source>
        <dbReference type="EMBL" id="CAB4202398.1"/>
    </source>
</evidence>
<proteinExistence type="predicted"/>
<reference evidence="1" key="1">
    <citation type="submission" date="2020-05" db="EMBL/GenBank/DDBJ databases">
        <authorList>
            <person name="Chiriac C."/>
            <person name="Salcher M."/>
            <person name="Ghai R."/>
            <person name="Kavagutti S V."/>
        </authorList>
    </citation>
    <scope>NUCLEOTIDE SEQUENCE</scope>
</reference>
<dbReference type="EMBL" id="LR797326">
    <property type="protein sequence ID" value="CAB4202398.1"/>
    <property type="molecule type" value="Genomic_DNA"/>
</dbReference>
<gene>
    <name evidence="1" type="ORF">UFOVP1366_23</name>
</gene>
<sequence length="133" mass="13081">MATLPNGAGGYQVGDGNLTEVSFTNFTVPTAYTATATLAVADLAAGVVIYTSASTGNMTLPTAALTDAAFSSAKVGSSFDLALIATSTGVPTIVVGTGWSLASTSGAGVASKSVLFRAVKTGDAAYSLYRIAG</sequence>
<accession>A0A6J5S3B5</accession>
<organism evidence="1">
    <name type="scientific">uncultured Caudovirales phage</name>
    <dbReference type="NCBI Taxonomy" id="2100421"/>
    <lineage>
        <taxon>Viruses</taxon>
        <taxon>Duplodnaviria</taxon>
        <taxon>Heunggongvirae</taxon>
        <taxon>Uroviricota</taxon>
        <taxon>Caudoviricetes</taxon>
        <taxon>Peduoviridae</taxon>
        <taxon>Maltschvirus</taxon>
        <taxon>Maltschvirus maltsch</taxon>
    </lineage>
</organism>
<protein>
    <submittedName>
        <fullName evidence="1">Uncharacterized protein</fullName>
    </submittedName>
</protein>